<dbReference type="InterPro" id="IPR016166">
    <property type="entry name" value="FAD-bd_PCMH"/>
</dbReference>
<dbReference type="Pfam" id="PF00941">
    <property type="entry name" value="FAD_binding_5"/>
    <property type="match status" value="1"/>
</dbReference>
<dbReference type="InterPro" id="IPR016169">
    <property type="entry name" value="FAD-bd_PCMH_sub2"/>
</dbReference>
<dbReference type="InterPro" id="IPR005107">
    <property type="entry name" value="CO_DH_flav_C"/>
</dbReference>
<keyword evidence="2" id="KW-0274">FAD</keyword>
<dbReference type="SUPFAM" id="SSF55447">
    <property type="entry name" value="CO dehydrogenase flavoprotein C-terminal domain-like"/>
    <property type="match status" value="1"/>
</dbReference>
<dbReference type="Gene3D" id="3.30.390.50">
    <property type="entry name" value="CO dehydrogenase flavoprotein, C-terminal domain"/>
    <property type="match status" value="1"/>
</dbReference>
<evidence type="ECO:0000256" key="2">
    <source>
        <dbReference type="ARBA" id="ARBA00022827"/>
    </source>
</evidence>
<reference evidence="5 6" key="1">
    <citation type="submission" date="2019-10" db="EMBL/GenBank/DDBJ databases">
        <title>Sequencing and Assembly of Multiple Reported Metal-Biooxidizing Members of the Extremely Thermoacidophilic Archaeal Family Sulfolobaceae.</title>
        <authorList>
            <person name="Counts J.A."/>
            <person name="Kelly R.M."/>
        </authorList>
    </citation>
    <scope>NUCLEOTIDE SEQUENCE [LARGE SCALE GENOMIC DNA]</scope>
    <source>
        <strain evidence="5 6">DSM 6482</strain>
    </source>
</reference>
<dbReference type="Proteomes" id="UP000470772">
    <property type="component" value="Unassembled WGS sequence"/>
</dbReference>
<dbReference type="SMART" id="SM01092">
    <property type="entry name" value="CO_deh_flav_C"/>
    <property type="match status" value="1"/>
</dbReference>
<dbReference type="SUPFAM" id="SSF56176">
    <property type="entry name" value="FAD-binding/transporter-associated domain-like"/>
    <property type="match status" value="1"/>
</dbReference>
<sequence>MYPPKFGYVIPESVKEAIEFLESHDDARPLAGGHSLIPMLKLRIIRPSYLIELKTLQELKGLRKEGENYVIGALATHYEVKNAKIPLLSQTASVIADPQVRNMGTIGGSISNADPLSDYPAPLIAMDAKVIITSSKGERQVEFSQFQKDMFTTDLSQGELVKAIVVPLLQGYKTVYEKLERKAGDYAIVGVAVALKEEEGVIKDVRIGLTAVNNKAMRAKASEEILINNSLSEDLISKAAIAAIDYADPTTDIRGSAEYKKKMVKVMTEKALKSLVRQ</sequence>
<comment type="caution">
    <text evidence="5">The sequence shown here is derived from an EMBL/GenBank/DDBJ whole genome shotgun (WGS) entry which is preliminary data.</text>
</comment>
<gene>
    <name evidence="5" type="ORF">GC250_07110</name>
</gene>
<dbReference type="InterPro" id="IPR036318">
    <property type="entry name" value="FAD-bd_PCMH-like_sf"/>
</dbReference>
<protein>
    <submittedName>
        <fullName evidence="5">Xanthine dehydrogenase family protein subunit M</fullName>
    </submittedName>
</protein>
<accession>A0A6A9QKR3</accession>
<dbReference type="GO" id="GO:0071949">
    <property type="term" value="F:FAD binding"/>
    <property type="evidence" value="ECO:0007669"/>
    <property type="project" value="InterPro"/>
</dbReference>
<dbReference type="GO" id="GO:0016491">
    <property type="term" value="F:oxidoreductase activity"/>
    <property type="evidence" value="ECO:0007669"/>
    <property type="project" value="UniProtKB-KW"/>
</dbReference>
<dbReference type="Gene3D" id="3.30.465.10">
    <property type="match status" value="1"/>
</dbReference>
<evidence type="ECO:0000256" key="1">
    <source>
        <dbReference type="ARBA" id="ARBA00022630"/>
    </source>
</evidence>
<dbReference type="InterPro" id="IPR053586">
    <property type="entry name" value="Glyceraldehyde_DH_medium"/>
</dbReference>
<evidence type="ECO:0000313" key="6">
    <source>
        <dbReference type="Proteomes" id="UP000470772"/>
    </source>
</evidence>
<dbReference type="OrthoDB" id="19205at2157"/>
<dbReference type="Pfam" id="PF03450">
    <property type="entry name" value="CO_deh_flav_C"/>
    <property type="match status" value="1"/>
</dbReference>
<evidence type="ECO:0000313" key="5">
    <source>
        <dbReference type="EMBL" id="MUN29204.1"/>
    </source>
</evidence>
<dbReference type="EMBL" id="WGGD01000005">
    <property type="protein sequence ID" value="MUN29204.1"/>
    <property type="molecule type" value="Genomic_DNA"/>
</dbReference>
<dbReference type="PANTHER" id="PTHR42659:SF2">
    <property type="entry name" value="XANTHINE DEHYDROGENASE SUBUNIT C-RELATED"/>
    <property type="match status" value="1"/>
</dbReference>
<name>A0A6A9QKR3_SULME</name>
<keyword evidence="1" id="KW-0285">Flavoprotein</keyword>
<feature type="domain" description="FAD-binding PCMH-type" evidence="4">
    <location>
        <begin position="1"/>
        <end position="171"/>
    </location>
</feature>
<proteinExistence type="predicted"/>
<keyword evidence="6" id="KW-1185">Reference proteome</keyword>
<dbReference type="AlphaFoldDB" id="A0A6A9QKR3"/>
<organism evidence="5 6">
    <name type="scientific">Sulfuracidifex metallicus DSM 6482 = JCM 9184</name>
    <dbReference type="NCBI Taxonomy" id="523847"/>
    <lineage>
        <taxon>Archaea</taxon>
        <taxon>Thermoproteota</taxon>
        <taxon>Thermoprotei</taxon>
        <taxon>Sulfolobales</taxon>
        <taxon>Sulfolobaceae</taxon>
        <taxon>Sulfuracidifex</taxon>
    </lineage>
</organism>
<dbReference type="InterPro" id="IPR016167">
    <property type="entry name" value="FAD-bd_PCMH_sub1"/>
</dbReference>
<evidence type="ECO:0000259" key="4">
    <source>
        <dbReference type="PROSITE" id="PS51387"/>
    </source>
</evidence>
<dbReference type="InterPro" id="IPR051312">
    <property type="entry name" value="Diverse_Substr_Oxidored"/>
</dbReference>
<dbReference type="InterPro" id="IPR002346">
    <property type="entry name" value="Mopterin_DH_FAD-bd"/>
</dbReference>
<dbReference type="Gene3D" id="3.30.43.10">
    <property type="entry name" value="Uridine Diphospho-n-acetylenolpyruvylglucosamine Reductase, domain 2"/>
    <property type="match status" value="1"/>
</dbReference>
<dbReference type="PANTHER" id="PTHR42659">
    <property type="entry name" value="XANTHINE DEHYDROGENASE SUBUNIT C-RELATED"/>
    <property type="match status" value="1"/>
</dbReference>
<dbReference type="RefSeq" id="WP_054837889.1">
    <property type="nucleotide sequence ID" value="NZ_BBBY01000003.1"/>
</dbReference>
<evidence type="ECO:0000256" key="3">
    <source>
        <dbReference type="ARBA" id="ARBA00023002"/>
    </source>
</evidence>
<dbReference type="InterPro" id="IPR036683">
    <property type="entry name" value="CO_DH_flav_C_dom_sf"/>
</dbReference>
<dbReference type="NCBIfam" id="NF041019">
    <property type="entry name" value="glyceraldDH_beta"/>
    <property type="match status" value="1"/>
</dbReference>
<dbReference type="PROSITE" id="PS51387">
    <property type="entry name" value="FAD_PCMH"/>
    <property type="match status" value="1"/>
</dbReference>
<keyword evidence="3" id="KW-0560">Oxidoreductase</keyword>